<sequence length="68" mass="7495">MSDAEIDLSLLVKAMEGALESEFPGWLITRESSGRWTATRPDWGQLYAKNSIGLRAKLSGVVTQEGNR</sequence>
<comment type="caution">
    <text evidence="1">The sequence shown here is derived from an EMBL/GenBank/DDBJ whole genome shotgun (WGS) entry which is preliminary data.</text>
</comment>
<evidence type="ECO:0000313" key="2">
    <source>
        <dbReference type="Proteomes" id="UP001501231"/>
    </source>
</evidence>
<organism evidence="1 2">
    <name type="scientific">Actinomadura vinacea</name>
    <dbReference type="NCBI Taxonomy" id="115336"/>
    <lineage>
        <taxon>Bacteria</taxon>
        <taxon>Bacillati</taxon>
        <taxon>Actinomycetota</taxon>
        <taxon>Actinomycetes</taxon>
        <taxon>Streptosporangiales</taxon>
        <taxon>Thermomonosporaceae</taxon>
        <taxon>Actinomadura</taxon>
    </lineage>
</organism>
<accession>A0ABP5XID4</accession>
<keyword evidence="2" id="KW-1185">Reference proteome</keyword>
<proteinExistence type="predicted"/>
<dbReference type="EMBL" id="BAAARW010000045">
    <property type="protein sequence ID" value="GAA2456960.1"/>
    <property type="molecule type" value="Genomic_DNA"/>
</dbReference>
<reference evidence="2" key="1">
    <citation type="journal article" date="2019" name="Int. J. Syst. Evol. Microbiol.">
        <title>The Global Catalogue of Microorganisms (GCM) 10K type strain sequencing project: providing services to taxonomists for standard genome sequencing and annotation.</title>
        <authorList>
            <consortium name="The Broad Institute Genomics Platform"/>
            <consortium name="The Broad Institute Genome Sequencing Center for Infectious Disease"/>
            <person name="Wu L."/>
            <person name="Ma J."/>
        </authorList>
    </citation>
    <scope>NUCLEOTIDE SEQUENCE [LARGE SCALE GENOMIC DNA]</scope>
    <source>
        <strain evidence="2">JCM 3325</strain>
    </source>
</reference>
<dbReference type="Proteomes" id="UP001501231">
    <property type="component" value="Unassembled WGS sequence"/>
</dbReference>
<name>A0ABP5XID4_9ACTN</name>
<protein>
    <submittedName>
        <fullName evidence="1">Uncharacterized protein</fullName>
    </submittedName>
</protein>
<gene>
    <name evidence="1" type="ORF">GCM10010191_90650</name>
</gene>
<dbReference type="RefSeq" id="WP_344598004.1">
    <property type="nucleotide sequence ID" value="NZ_BAAARW010000045.1"/>
</dbReference>
<evidence type="ECO:0000313" key="1">
    <source>
        <dbReference type="EMBL" id="GAA2456960.1"/>
    </source>
</evidence>